<feature type="compositionally biased region" description="Basic and acidic residues" evidence="1">
    <location>
        <begin position="671"/>
        <end position="680"/>
    </location>
</feature>
<dbReference type="Pfam" id="PF23391">
    <property type="entry name" value="DUF7100"/>
    <property type="match status" value="1"/>
</dbReference>
<dbReference type="InterPro" id="IPR055525">
    <property type="entry name" value="DUF7099"/>
</dbReference>
<sequence>MFSRPGMANHRVCMDDKDPGRAPVCPTNQLGVTFQFTAQTAIKPHAGFTRHRPSRMKENGLSGLVQAIRAISRKSTPLVFIDLQKEMATASPSPVFSSLTGIWSLLALRSDIDDIILELLGRFSLEKIYADADKEAYSDLILNLLVHLRVIFFVQRLTLPPVGSTPVDWSLGFLVSWEVTVRTVEFILQIVLEAREVLWDAPLRDEYVSRLVLSTVQILLLHPKPPPNSRLRDRRDRFARVHRALERVCDNYPDTNSSFLAVCRAIADALRAEPDALSLPPRLKQELPSLTGDLYPLPDCLSSSSVATIVPQHGSSQSWLSQLLGLYDVSQFVVGANIQFAANTRKFCEPELERASMSSRDAVLHALNRIRLPPYVSAGHLIPMISEDFRIILPDTPSLVQHRHDGNMFDALEALRERLGHRLMIHRVSDGAMMHSVSQITKYIELLDDPSDQLRSASPALYVVNCQECHLLGSSQIRDIAHLTLLDNASGASGVALPTASKCAFCGSTVTMVREVSLARYTWEHLKPLSPNVEAINAERHLPSQFLLAPLRFDQPRRDSGTASGPSSPPPFGFSGFPQGRANAPRAEPWVDSRPPLGNRRMSETPPPRTVRPAAGDPPFSADSLGGFEPLSKSTTVTHTSSSSSGGIRTLSPPATSDKSRSKWKSRFTTAKKETRDHADSSSLSSATLESQKLEEIDLKSLCRRGKHSAGGKFAQHVKVSLSQDSTYSLFWSQSSIQIWDVSTCPPTFKDTISTDGFCILAGVTGTHVAYMTGDRDRKQTLWIQSMDRISAPPVEYRVGPTPWCTSMTLSPSGSFVAVGFDRSTVGLFNPSEWQQPRLHRVHARYHQDCKDCPPIATVFFSLDGLVLVCSTRSDRNGMIQVYLSHFPFSDFQEVLPCRYRVPLHESEDNGISSVLFQPGMGGKEDIICITTWTQSGVPILVHPNGGHRTEIRGQSSASSNQKGKLGNRIQAAAFSPSGSELVLVNDQGHVYRVSNLGSIPIEIRRVATSKEFTTKTESFALAYVHQTDEDSILLCWSDSSKGTGYVKKIPVITTGEIQQPQKSNIVNITVHPSQPELPEFEPPVDKAPEKRQVLVKHPVELEASEISPPPVQRPSRMGLFGSLHGKK</sequence>
<dbReference type="Gene3D" id="2.130.10.10">
    <property type="entry name" value="YVTN repeat-like/Quinoprotein amine dehydrogenase"/>
    <property type="match status" value="1"/>
</dbReference>
<organism evidence="5 6">
    <name type="scientific">Aspergillus udagawae</name>
    <dbReference type="NCBI Taxonomy" id="91492"/>
    <lineage>
        <taxon>Eukaryota</taxon>
        <taxon>Fungi</taxon>
        <taxon>Dikarya</taxon>
        <taxon>Ascomycota</taxon>
        <taxon>Pezizomycotina</taxon>
        <taxon>Eurotiomycetes</taxon>
        <taxon>Eurotiomycetidae</taxon>
        <taxon>Eurotiales</taxon>
        <taxon>Aspergillaceae</taxon>
        <taxon>Aspergillus</taxon>
        <taxon>Aspergillus subgen. Fumigati</taxon>
    </lineage>
</organism>
<evidence type="ECO:0000313" key="5">
    <source>
        <dbReference type="EMBL" id="GFF34241.1"/>
    </source>
</evidence>
<gene>
    <name evidence="5" type="ORF">IFM46972_04158</name>
</gene>
<comment type="caution">
    <text evidence="5">The sequence shown here is derived from an EMBL/GenBank/DDBJ whole genome shotgun (WGS) entry which is preliminary data.</text>
</comment>
<dbReference type="Proteomes" id="UP000465221">
    <property type="component" value="Unassembled WGS sequence"/>
</dbReference>
<evidence type="ECO:0008006" key="7">
    <source>
        <dbReference type="Google" id="ProtNLM"/>
    </source>
</evidence>
<dbReference type="Pfam" id="PF23392">
    <property type="entry name" value="DUF7101"/>
    <property type="match status" value="1"/>
</dbReference>
<reference evidence="5 6" key="1">
    <citation type="submission" date="2020-01" db="EMBL/GenBank/DDBJ databases">
        <title>Draft genome sequence of Aspergillus udagawae IFM 46972.</title>
        <authorList>
            <person name="Takahashi H."/>
            <person name="Yaguchi T."/>
        </authorList>
    </citation>
    <scope>NUCLEOTIDE SEQUENCE [LARGE SCALE GENOMIC DNA]</scope>
    <source>
        <strain evidence="5 6">IFM 46972</strain>
    </source>
</reference>
<protein>
    <recommendedName>
        <fullName evidence="7">WD40 repeat protein</fullName>
    </recommendedName>
</protein>
<dbReference type="InterPro" id="IPR055526">
    <property type="entry name" value="DUF7100"/>
</dbReference>
<proteinExistence type="predicted"/>
<evidence type="ECO:0000256" key="1">
    <source>
        <dbReference type="SAM" id="MobiDB-lite"/>
    </source>
</evidence>
<dbReference type="InterPro" id="IPR055527">
    <property type="entry name" value="DUF7101"/>
</dbReference>
<feature type="region of interest" description="Disordered" evidence="1">
    <location>
        <begin position="555"/>
        <end position="687"/>
    </location>
</feature>
<feature type="domain" description="DUF7101" evidence="4">
    <location>
        <begin position="433"/>
        <end position="526"/>
    </location>
</feature>
<accession>A0A8H3NQK1</accession>
<feature type="domain" description="DUF7099" evidence="2">
    <location>
        <begin position="683"/>
        <end position="1051"/>
    </location>
</feature>
<dbReference type="AlphaFoldDB" id="A0A8H3NQK1"/>
<dbReference type="SUPFAM" id="SSF82171">
    <property type="entry name" value="DPP6 N-terminal domain-like"/>
    <property type="match status" value="1"/>
</dbReference>
<feature type="region of interest" description="Disordered" evidence="1">
    <location>
        <begin position="1100"/>
        <end position="1128"/>
    </location>
</feature>
<dbReference type="InterPro" id="IPR015943">
    <property type="entry name" value="WD40/YVTN_repeat-like_dom_sf"/>
</dbReference>
<feature type="domain" description="DUF7100" evidence="3">
    <location>
        <begin position="99"/>
        <end position="419"/>
    </location>
</feature>
<evidence type="ECO:0000259" key="3">
    <source>
        <dbReference type="Pfam" id="PF23391"/>
    </source>
</evidence>
<dbReference type="Pfam" id="PF23388">
    <property type="entry name" value="DUF7099"/>
    <property type="match status" value="1"/>
</dbReference>
<evidence type="ECO:0000259" key="4">
    <source>
        <dbReference type="Pfam" id="PF23392"/>
    </source>
</evidence>
<dbReference type="EMBL" id="BLKC01000023">
    <property type="protein sequence ID" value="GFF34241.1"/>
    <property type="molecule type" value="Genomic_DNA"/>
</dbReference>
<evidence type="ECO:0000313" key="6">
    <source>
        <dbReference type="Proteomes" id="UP000465221"/>
    </source>
</evidence>
<evidence type="ECO:0000259" key="2">
    <source>
        <dbReference type="Pfam" id="PF23388"/>
    </source>
</evidence>
<feature type="compositionally biased region" description="Low complexity" evidence="1">
    <location>
        <begin position="632"/>
        <end position="645"/>
    </location>
</feature>
<name>A0A8H3NQK1_9EURO</name>